<feature type="transmembrane region" description="Helical" evidence="1">
    <location>
        <begin position="419"/>
        <end position="436"/>
    </location>
</feature>
<proteinExistence type="predicted"/>
<dbReference type="KEGG" id="schi:SCHIN_v1c03730"/>
<gene>
    <name evidence="2" type="ORF">SCHIN_v1c03730</name>
</gene>
<keyword evidence="3" id="KW-1185">Reference proteome</keyword>
<dbReference type="EMBL" id="CP043026">
    <property type="protein sequence ID" value="QEH61570.1"/>
    <property type="molecule type" value="Genomic_DNA"/>
</dbReference>
<organism evidence="2 3">
    <name type="scientific">Spiroplasma chinense</name>
    <dbReference type="NCBI Taxonomy" id="216932"/>
    <lineage>
        <taxon>Bacteria</taxon>
        <taxon>Bacillati</taxon>
        <taxon>Mycoplasmatota</taxon>
        <taxon>Mollicutes</taxon>
        <taxon>Entomoplasmatales</taxon>
        <taxon>Spiroplasmataceae</taxon>
        <taxon>Spiroplasma</taxon>
    </lineage>
</organism>
<accession>A0A5B9Y3P7</accession>
<dbReference type="Proteomes" id="UP000323144">
    <property type="component" value="Chromosome"/>
</dbReference>
<feature type="transmembrane region" description="Helical" evidence="1">
    <location>
        <begin position="99"/>
        <end position="121"/>
    </location>
</feature>
<reference evidence="2 3" key="1">
    <citation type="submission" date="2019-08" db="EMBL/GenBank/DDBJ databases">
        <title>Complete genome sequence of Spiroplasma chinense CCH (DSM 19755).</title>
        <authorList>
            <person name="Shen H.-Y."/>
            <person name="Lin Y.-C."/>
            <person name="Chou L."/>
            <person name="Kuo C.-H."/>
        </authorList>
    </citation>
    <scope>NUCLEOTIDE SEQUENCE [LARGE SCALE GENOMIC DNA]</scope>
    <source>
        <strain evidence="2 3">CCH</strain>
    </source>
</reference>
<feature type="transmembrane region" description="Helical" evidence="1">
    <location>
        <begin position="501"/>
        <end position="522"/>
    </location>
</feature>
<evidence type="ECO:0000313" key="3">
    <source>
        <dbReference type="Proteomes" id="UP000323144"/>
    </source>
</evidence>
<feature type="transmembrane region" description="Helical" evidence="1">
    <location>
        <begin position="65"/>
        <end position="87"/>
    </location>
</feature>
<dbReference type="AlphaFoldDB" id="A0A5B9Y3P7"/>
<protein>
    <submittedName>
        <fullName evidence="2">Uncharacterized protein</fullName>
    </submittedName>
</protein>
<keyword evidence="1" id="KW-0812">Transmembrane</keyword>
<name>A0A5B9Y3P7_9MOLU</name>
<keyword evidence="1" id="KW-0472">Membrane</keyword>
<dbReference type="RefSeq" id="WP_166507962.1">
    <property type="nucleotide sequence ID" value="NZ_CP043026.1"/>
</dbReference>
<sequence length="527" mass="60841">MISDVENGIYSLEVRRGLDAKLITWIKLLVSKSVLWFIVLFGMLSFYLIVIISKPYSEEMFLKGFIPGYFALIVLDIFFTGLCFFVASFGKIKLMTSIASFLTGILAISPALSILHLAIIYDDSIYADYRYINGLEMQKLAKSKPDGLTHLLFEGFADFNNNKTLEVFKKEDKGEDEGFERTQNSLLEDFDNKSGGLWEIIYYYITLGQILDIDVLLNRNAALNSYLEFKYKKDSEISKLHSFFEITNLKSDKSYFDKSVFKKLKKDNIVGKNQLNDYSKFITSKEVISNLEQKLSLQNLGVEIKEINKLIYKEISNFGILIETEKMGSLNKIKFSLNGNAQSDVGYSGVRSYEFGEFSTNPIDIYDALKVKDGNQLWMMFLIYLIGAASKGRVAQGEWPGFYKWSDVMEDDIWRLRKLFLVNPFMSIPFMSLFTLRSNDLTLNNGLMKVLIHNLYIQDVIPKVNENYEPEINYIRKAYYNISKSPIIDYEVTDVVLRSDVYYISYLFFGLSFLLIGHFIHIRKVKP</sequence>
<evidence type="ECO:0000256" key="1">
    <source>
        <dbReference type="SAM" id="Phobius"/>
    </source>
</evidence>
<feature type="transmembrane region" description="Helical" evidence="1">
    <location>
        <begin position="34"/>
        <end position="53"/>
    </location>
</feature>
<evidence type="ECO:0000313" key="2">
    <source>
        <dbReference type="EMBL" id="QEH61570.1"/>
    </source>
</evidence>
<keyword evidence="1" id="KW-1133">Transmembrane helix</keyword>